<dbReference type="Gene3D" id="3.40.50.150">
    <property type="entry name" value="Vaccinia Virus protein VP39"/>
    <property type="match status" value="1"/>
</dbReference>
<evidence type="ECO:0000313" key="4">
    <source>
        <dbReference type="Proteomes" id="UP000451471"/>
    </source>
</evidence>
<dbReference type="Proteomes" id="UP000451471">
    <property type="component" value="Unassembled WGS sequence"/>
</dbReference>
<accession>A0A6B0GFN0</accession>
<evidence type="ECO:0000259" key="2">
    <source>
        <dbReference type="Pfam" id="PF08241"/>
    </source>
</evidence>
<evidence type="ECO:0000256" key="1">
    <source>
        <dbReference type="SAM" id="MobiDB-lite"/>
    </source>
</evidence>
<feature type="region of interest" description="Disordered" evidence="1">
    <location>
        <begin position="224"/>
        <end position="245"/>
    </location>
</feature>
<comment type="caution">
    <text evidence="3">The sequence shown here is derived from an EMBL/GenBank/DDBJ whole genome shotgun (WGS) entry which is preliminary data.</text>
</comment>
<sequence length="245" mass="26868">MGESEILDGAIAERPREVAEHPLLAAIYDRHDALIRRHVRSDGRTLELAFGRHAHPDADVGVEAFHENSLDARDIEATTADARSLPFADDAFDTVVGRRFLHHVPPADRRAMLAEARRVLAPGGRLILLEGTPGLYRRFTKALAFRLGALGEDTDEYGHLSVDDVSGLLDAGGFETLELRRLGSPLMPLSLSKGEWSARAVSLYERTQFVRWWTLAVATPAPGVEVGTPGSAVEKRRSPSGQRHV</sequence>
<dbReference type="InterPro" id="IPR013216">
    <property type="entry name" value="Methyltransf_11"/>
</dbReference>
<keyword evidence="3" id="KW-0808">Transferase</keyword>
<gene>
    <name evidence="3" type="ORF">GQS65_02235</name>
</gene>
<dbReference type="InterPro" id="IPR029063">
    <property type="entry name" value="SAM-dependent_MTases_sf"/>
</dbReference>
<proteinExistence type="predicted"/>
<dbReference type="OrthoDB" id="147504at2157"/>
<feature type="domain" description="Methyltransferase type 11" evidence="2">
    <location>
        <begin position="70"/>
        <end position="128"/>
    </location>
</feature>
<protein>
    <submittedName>
        <fullName evidence="3">Methyltransferase domain-containing protein</fullName>
    </submittedName>
</protein>
<dbReference type="CDD" id="cd02440">
    <property type="entry name" value="AdoMet_MTases"/>
    <property type="match status" value="1"/>
</dbReference>
<dbReference type="SUPFAM" id="SSF53335">
    <property type="entry name" value="S-adenosyl-L-methionine-dependent methyltransferases"/>
    <property type="match status" value="1"/>
</dbReference>
<dbReference type="AlphaFoldDB" id="A0A6B0GFN0"/>
<dbReference type="Pfam" id="PF08241">
    <property type="entry name" value="Methyltransf_11"/>
    <property type="match status" value="1"/>
</dbReference>
<dbReference type="GO" id="GO:0008757">
    <property type="term" value="F:S-adenosylmethionine-dependent methyltransferase activity"/>
    <property type="evidence" value="ECO:0007669"/>
    <property type="project" value="InterPro"/>
</dbReference>
<keyword evidence="3" id="KW-0489">Methyltransferase</keyword>
<reference evidence="3 4" key="1">
    <citation type="submission" date="2019-12" db="EMBL/GenBank/DDBJ databases">
        <title>Halocatena pleomorpha gen. nov. sp. nov., an extremely halophilic archaeon of family Halobacteriaceae isolated from saltpan soil.</title>
        <authorList>
            <person name="Pal Y."/>
            <person name="Verma A."/>
            <person name="Krishnamurthi S."/>
            <person name="Kumar P."/>
        </authorList>
    </citation>
    <scope>NUCLEOTIDE SEQUENCE [LARGE SCALE GENOMIC DNA]</scope>
    <source>
        <strain evidence="3 4">JCM 16495</strain>
    </source>
</reference>
<keyword evidence="4" id="KW-1185">Reference proteome</keyword>
<organism evidence="3 4">
    <name type="scientific">Halomarina oriensis</name>
    <dbReference type="NCBI Taxonomy" id="671145"/>
    <lineage>
        <taxon>Archaea</taxon>
        <taxon>Methanobacteriati</taxon>
        <taxon>Methanobacteriota</taxon>
        <taxon>Stenosarchaea group</taxon>
        <taxon>Halobacteria</taxon>
        <taxon>Halobacteriales</taxon>
        <taxon>Natronomonadaceae</taxon>
        <taxon>Halomarina</taxon>
    </lineage>
</organism>
<dbReference type="GO" id="GO:0032259">
    <property type="term" value="P:methylation"/>
    <property type="evidence" value="ECO:0007669"/>
    <property type="project" value="UniProtKB-KW"/>
</dbReference>
<dbReference type="RefSeq" id="WP_158203046.1">
    <property type="nucleotide sequence ID" value="NZ_WSZK01000006.1"/>
</dbReference>
<name>A0A6B0GFN0_9EURY</name>
<evidence type="ECO:0000313" key="3">
    <source>
        <dbReference type="EMBL" id="MWG33320.1"/>
    </source>
</evidence>
<dbReference type="EMBL" id="WSZK01000006">
    <property type="protein sequence ID" value="MWG33320.1"/>
    <property type="molecule type" value="Genomic_DNA"/>
</dbReference>